<sequence length="661" mass="73973">MNPEFSKAPVRVAVIGGGPSGLVTLRYLVTAHSFLGTAPIEAKLFESESAVGGVFHARTYEDAELVSSRQLTSFSDFRAREDDPDFLSAKRYVEYLNEYCSHFNLWPHIFLSTTVQSITRDSWGKHTVRYLVQATGEQLTWECDAIAVCSGLHVTPNVPQIAGIENIPMRIHSSEFKARSQFGVGKTVMVLGSGETGADVSYLAVTAPTKRVILCHSSGFHFAPKRNLNPIYLPILGSKPSKLTTVPLDNARASLFDTAYVHPLLRNSTALWTFYDAYVKGILWLTTGTPGGLGQYVGQPSPEKNHVSRIFFNKASNAAPYVSEPYRKTARKSLIERIRRSLIQLPIPDTHGREIDLAPWPDHVSKSGIVTFRNSGRPEWERMKNEIIKPDMVVFCTGYRQEFPFFRDHNKAVTVHDTSINASAIKPYPVASDADVRGVWHHDDPSVAFIGFMRPSLGAIPPISEMQAQLWIVHLLAPHLLPLFPLDPTHEPHYRLHHPKGSRINYGVDHESYVYQLALDMGSAMGACEIVSRALERRKARGGSGGGPLSGQEGASNGWWRLPLVWALGANINTKFRMRGPWWWRGAEEVMENEVWGAIKRRRWVFDHFLLSTLPMSIFGPLSLMVWIYATLYRFVFGVELGQSPRPVCCSTTVAKNLRHA</sequence>
<dbReference type="GO" id="GO:0004499">
    <property type="term" value="F:N,N-dimethylaniline monooxygenase activity"/>
    <property type="evidence" value="ECO:0007669"/>
    <property type="project" value="InterPro"/>
</dbReference>
<dbReference type="EMBL" id="JAULSW010000007">
    <property type="protein sequence ID" value="KAK3374621.1"/>
    <property type="molecule type" value="Genomic_DNA"/>
</dbReference>
<evidence type="ECO:0008006" key="9">
    <source>
        <dbReference type="Google" id="ProtNLM"/>
    </source>
</evidence>
<evidence type="ECO:0000256" key="6">
    <source>
        <dbReference type="SAM" id="Phobius"/>
    </source>
</evidence>
<keyword evidence="6" id="KW-0472">Membrane</keyword>
<dbReference type="InterPro" id="IPR036188">
    <property type="entry name" value="FAD/NAD-bd_sf"/>
</dbReference>
<keyword evidence="5" id="KW-0560">Oxidoreductase</keyword>
<dbReference type="PANTHER" id="PTHR23023">
    <property type="entry name" value="DIMETHYLANILINE MONOOXYGENASE"/>
    <property type="match status" value="1"/>
</dbReference>
<dbReference type="GO" id="GO:0050660">
    <property type="term" value="F:flavin adenine dinucleotide binding"/>
    <property type="evidence" value="ECO:0007669"/>
    <property type="project" value="InterPro"/>
</dbReference>
<comment type="similarity">
    <text evidence="1">Belongs to the FMO family.</text>
</comment>
<dbReference type="InterPro" id="IPR000960">
    <property type="entry name" value="Flavin_mOase"/>
</dbReference>
<reference evidence="7" key="1">
    <citation type="journal article" date="2023" name="Mol. Phylogenet. Evol.">
        <title>Genome-scale phylogeny and comparative genomics of the fungal order Sordariales.</title>
        <authorList>
            <person name="Hensen N."/>
            <person name="Bonometti L."/>
            <person name="Westerberg I."/>
            <person name="Brannstrom I.O."/>
            <person name="Guillou S."/>
            <person name="Cros-Aarteil S."/>
            <person name="Calhoun S."/>
            <person name="Haridas S."/>
            <person name="Kuo A."/>
            <person name="Mondo S."/>
            <person name="Pangilinan J."/>
            <person name="Riley R."/>
            <person name="LaButti K."/>
            <person name="Andreopoulos B."/>
            <person name="Lipzen A."/>
            <person name="Chen C."/>
            <person name="Yan M."/>
            <person name="Daum C."/>
            <person name="Ng V."/>
            <person name="Clum A."/>
            <person name="Steindorff A."/>
            <person name="Ohm R.A."/>
            <person name="Martin F."/>
            <person name="Silar P."/>
            <person name="Natvig D.O."/>
            <person name="Lalanne C."/>
            <person name="Gautier V."/>
            <person name="Ament-Velasquez S.L."/>
            <person name="Kruys A."/>
            <person name="Hutchinson M.I."/>
            <person name="Powell A.J."/>
            <person name="Barry K."/>
            <person name="Miller A.N."/>
            <person name="Grigoriev I.V."/>
            <person name="Debuchy R."/>
            <person name="Gladieux P."/>
            <person name="Hiltunen Thoren M."/>
            <person name="Johannesson H."/>
        </authorList>
    </citation>
    <scope>NUCLEOTIDE SEQUENCE</scope>
    <source>
        <strain evidence="7">CBS 232.78</strain>
    </source>
</reference>
<evidence type="ECO:0000313" key="8">
    <source>
        <dbReference type="Proteomes" id="UP001285441"/>
    </source>
</evidence>
<comment type="caution">
    <text evidence="7">The sequence shown here is derived from an EMBL/GenBank/DDBJ whole genome shotgun (WGS) entry which is preliminary data.</text>
</comment>
<dbReference type="Pfam" id="PF00743">
    <property type="entry name" value="FMO-like"/>
    <property type="match status" value="1"/>
</dbReference>
<dbReference type="InterPro" id="IPR020946">
    <property type="entry name" value="Flavin_mOase-like"/>
</dbReference>
<reference evidence="7" key="2">
    <citation type="submission" date="2023-06" db="EMBL/GenBank/DDBJ databases">
        <authorList>
            <consortium name="Lawrence Berkeley National Laboratory"/>
            <person name="Haridas S."/>
            <person name="Hensen N."/>
            <person name="Bonometti L."/>
            <person name="Westerberg I."/>
            <person name="Brannstrom I.O."/>
            <person name="Guillou S."/>
            <person name="Cros-Aarteil S."/>
            <person name="Calhoun S."/>
            <person name="Kuo A."/>
            <person name="Mondo S."/>
            <person name="Pangilinan J."/>
            <person name="Riley R."/>
            <person name="LaButti K."/>
            <person name="Andreopoulos B."/>
            <person name="Lipzen A."/>
            <person name="Chen C."/>
            <person name="Yanf M."/>
            <person name="Daum C."/>
            <person name="Ng V."/>
            <person name="Clum A."/>
            <person name="Steindorff A."/>
            <person name="Ohm R."/>
            <person name="Martin F."/>
            <person name="Silar P."/>
            <person name="Natvig D."/>
            <person name="Lalanne C."/>
            <person name="Gautier V."/>
            <person name="Ament-velasquez S.L."/>
            <person name="Kruys A."/>
            <person name="Hutchinson M.I."/>
            <person name="Powell A.J."/>
            <person name="Barry K."/>
            <person name="Miller A.N."/>
            <person name="Grigoriev I.V."/>
            <person name="Debuchy R."/>
            <person name="Gladieux P."/>
            <person name="Thoren M.H."/>
            <person name="Johannesson H."/>
        </authorList>
    </citation>
    <scope>NUCLEOTIDE SEQUENCE</scope>
    <source>
        <strain evidence="7">CBS 232.78</strain>
    </source>
</reference>
<evidence type="ECO:0000256" key="1">
    <source>
        <dbReference type="ARBA" id="ARBA00009183"/>
    </source>
</evidence>
<accession>A0AAE0N8F4</accession>
<keyword evidence="6" id="KW-0812">Transmembrane</keyword>
<dbReference type="Gene3D" id="3.50.50.60">
    <property type="entry name" value="FAD/NAD(P)-binding domain"/>
    <property type="match status" value="1"/>
</dbReference>
<dbReference type="PRINTS" id="PR00370">
    <property type="entry name" value="FMOXYGENASE"/>
</dbReference>
<keyword evidence="6" id="KW-1133">Transmembrane helix</keyword>
<protein>
    <recommendedName>
        <fullName evidence="9">Monooxygenase</fullName>
    </recommendedName>
</protein>
<dbReference type="InterPro" id="IPR050346">
    <property type="entry name" value="FMO-like"/>
</dbReference>
<name>A0AAE0N8F4_9PEZI</name>
<evidence type="ECO:0000313" key="7">
    <source>
        <dbReference type="EMBL" id="KAK3374621.1"/>
    </source>
</evidence>
<dbReference type="SUPFAM" id="SSF51905">
    <property type="entry name" value="FAD/NAD(P)-binding domain"/>
    <property type="match status" value="1"/>
</dbReference>
<evidence type="ECO:0000256" key="4">
    <source>
        <dbReference type="ARBA" id="ARBA00022857"/>
    </source>
</evidence>
<proteinExistence type="inferred from homology"/>
<feature type="transmembrane region" description="Helical" evidence="6">
    <location>
        <begin position="609"/>
        <end position="630"/>
    </location>
</feature>
<dbReference type="AlphaFoldDB" id="A0AAE0N8F4"/>
<keyword evidence="8" id="KW-1185">Reference proteome</keyword>
<keyword evidence="2" id="KW-0285">Flavoprotein</keyword>
<gene>
    <name evidence="7" type="ORF">B0H63DRAFT_548881</name>
</gene>
<organism evidence="7 8">
    <name type="scientific">Podospora didyma</name>
    <dbReference type="NCBI Taxonomy" id="330526"/>
    <lineage>
        <taxon>Eukaryota</taxon>
        <taxon>Fungi</taxon>
        <taxon>Dikarya</taxon>
        <taxon>Ascomycota</taxon>
        <taxon>Pezizomycotina</taxon>
        <taxon>Sordariomycetes</taxon>
        <taxon>Sordariomycetidae</taxon>
        <taxon>Sordariales</taxon>
        <taxon>Podosporaceae</taxon>
        <taxon>Podospora</taxon>
    </lineage>
</organism>
<evidence type="ECO:0000256" key="2">
    <source>
        <dbReference type="ARBA" id="ARBA00022630"/>
    </source>
</evidence>
<dbReference type="Proteomes" id="UP001285441">
    <property type="component" value="Unassembled WGS sequence"/>
</dbReference>
<keyword evidence="4" id="KW-0521">NADP</keyword>
<evidence type="ECO:0000256" key="5">
    <source>
        <dbReference type="ARBA" id="ARBA00023002"/>
    </source>
</evidence>
<keyword evidence="3" id="KW-0274">FAD</keyword>
<evidence type="ECO:0000256" key="3">
    <source>
        <dbReference type="ARBA" id="ARBA00022827"/>
    </source>
</evidence>
<dbReference type="GO" id="GO:0050661">
    <property type="term" value="F:NADP binding"/>
    <property type="evidence" value="ECO:0007669"/>
    <property type="project" value="InterPro"/>
</dbReference>